<protein>
    <submittedName>
        <fullName evidence="4">DNA-binding response regulator, AraC family</fullName>
    </submittedName>
</protein>
<dbReference type="RefSeq" id="WP_062122150.1">
    <property type="nucleotide sequence ID" value="NZ_BAZW01000002.1"/>
</dbReference>
<keyword evidence="1" id="KW-0597">Phosphoprotein</keyword>
<evidence type="ECO:0000313" key="4">
    <source>
        <dbReference type="EMBL" id="GAO28314.1"/>
    </source>
</evidence>
<dbReference type="GO" id="GO:0000155">
    <property type="term" value="F:phosphorelay sensor kinase activity"/>
    <property type="evidence" value="ECO:0007669"/>
    <property type="project" value="TreeGrafter"/>
</dbReference>
<dbReference type="Proteomes" id="UP000032900">
    <property type="component" value="Unassembled WGS sequence"/>
</dbReference>
<dbReference type="InterPro" id="IPR013783">
    <property type="entry name" value="Ig-like_fold"/>
</dbReference>
<keyword evidence="5" id="KW-1185">Reference proteome</keyword>
<evidence type="ECO:0000259" key="3">
    <source>
        <dbReference type="Pfam" id="PF07495"/>
    </source>
</evidence>
<dbReference type="InterPro" id="IPR011123">
    <property type="entry name" value="Y_Y_Y"/>
</dbReference>
<dbReference type="Gene3D" id="2.60.40.10">
    <property type="entry name" value="Immunoglobulins"/>
    <property type="match status" value="1"/>
</dbReference>
<dbReference type="SUPFAM" id="SSF63829">
    <property type="entry name" value="Calcium-dependent phosphotriesterase"/>
    <property type="match status" value="3"/>
</dbReference>
<sequence length="761" mass="88451">MSKSLVLCATILIFAAGLFPTKAKVLRFNHLTVNDGLAQNGVMGIAEDRYGFMWFGTWNGLCRYDGYDFTIYHPDESDSTSLINNRILQVYADTIGDIWVLFSDAYLLCRYNFEDDNFSRWHPDDVHPDIIDSLHRYRPFVQSVAQTAKYRWQIKAEEMALVQFNRSDSSTHHYLPDPLNPWSISYDLLTELYLDSREVLWVGTISRGLNVADTRQKPIVNIGRKFDIDFPSEIRAIATDSRGHLWVGTREDGFYAIDRETNTIEHYKFEDGRAGDENSDQIRKIYQDRFGLIWIGTKGGLRSYNPETKQFRHYQLRSTSWIPNNWVFEIMEDYKGDLWIGTFWGISRYIREEDRFQPLSNDMPLSSVRVRDIIEDKYRNLWVATEAGGLTLLKRGVNQAGEEQFVPEFYWHDPLNEETISSNYAYCMDQDEKGFIWIGTPNGLNRLNPSTGTFKRYGEAEGLPDRKIVGVVCDSAGSVWVSHKKGLSRIHLANNTISSYDYFDGLQGNEFSQNAGYRDPESGELFFGGVYGLNSFFTSDLEKNPYPPIVYLSGLEIMNQKIGVGQRWNKRVILKKPLYLTDSITLAYDDRTLTLDFVGLHFSNPPANQYRYMLEGFDRDWIYVDAKKRSAAYSNLPAGIYLFKVMAANPDGLWSPQPATLTLQILPPWWKTQWAYGLYFILLFLVFYWIYRTIELRIIYRQEVTYERLKASKLEEFNASEKSFSRKWPTKYERPSRSSLAHWRTFCKKNGTCPKGRSRCK</sequence>
<dbReference type="FunFam" id="2.60.40.10:FF:000791">
    <property type="entry name" value="Two-component system sensor histidine kinase/response regulator"/>
    <property type="match status" value="1"/>
</dbReference>
<evidence type="ECO:0000256" key="2">
    <source>
        <dbReference type="SAM" id="Phobius"/>
    </source>
</evidence>
<proteinExistence type="predicted"/>
<feature type="transmembrane region" description="Helical" evidence="2">
    <location>
        <begin position="674"/>
        <end position="691"/>
    </location>
</feature>
<organism evidence="4 5">
    <name type="scientific">Geofilum rubicundum JCM 15548</name>
    <dbReference type="NCBI Taxonomy" id="1236989"/>
    <lineage>
        <taxon>Bacteria</taxon>
        <taxon>Pseudomonadati</taxon>
        <taxon>Bacteroidota</taxon>
        <taxon>Bacteroidia</taxon>
        <taxon>Marinilabiliales</taxon>
        <taxon>Marinilabiliaceae</taxon>
        <taxon>Geofilum</taxon>
    </lineage>
</organism>
<keyword evidence="2" id="KW-0472">Membrane</keyword>
<accession>A0A0E9LSS6</accession>
<name>A0A0E9LSS6_9BACT</name>
<dbReference type="Pfam" id="PF07495">
    <property type="entry name" value="Y_Y_Y"/>
    <property type="match status" value="1"/>
</dbReference>
<dbReference type="InterPro" id="IPR015943">
    <property type="entry name" value="WD40/YVTN_repeat-like_dom_sf"/>
</dbReference>
<dbReference type="InterPro" id="IPR011110">
    <property type="entry name" value="Reg_prop"/>
</dbReference>
<dbReference type="OrthoDB" id="1116352at2"/>
<keyword evidence="2" id="KW-1133">Transmembrane helix</keyword>
<keyword evidence="2" id="KW-0812">Transmembrane</keyword>
<dbReference type="PANTHER" id="PTHR43547">
    <property type="entry name" value="TWO-COMPONENT HISTIDINE KINASE"/>
    <property type="match status" value="1"/>
</dbReference>
<reference evidence="4 5" key="1">
    <citation type="journal article" date="2015" name="Microbes Environ.">
        <title>Distribution and evolution of nitrogen fixation genes in the phylum bacteroidetes.</title>
        <authorList>
            <person name="Inoue J."/>
            <person name="Oshima K."/>
            <person name="Suda W."/>
            <person name="Sakamoto M."/>
            <person name="Iino T."/>
            <person name="Noda S."/>
            <person name="Hongoh Y."/>
            <person name="Hattori M."/>
            <person name="Ohkuma M."/>
        </authorList>
    </citation>
    <scope>NUCLEOTIDE SEQUENCE [LARGE SCALE GENOMIC DNA]</scope>
    <source>
        <strain evidence="4">JCM 15548</strain>
    </source>
</reference>
<dbReference type="AlphaFoldDB" id="A0A0E9LSS6"/>
<gene>
    <name evidence="4" type="ORF">JCM15548_1392</name>
</gene>
<dbReference type="PANTHER" id="PTHR43547:SF2">
    <property type="entry name" value="HYBRID SIGNAL TRANSDUCTION HISTIDINE KINASE C"/>
    <property type="match status" value="1"/>
</dbReference>
<comment type="caution">
    <text evidence="4">The sequence shown here is derived from an EMBL/GenBank/DDBJ whole genome shotgun (WGS) entry which is preliminary data.</text>
</comment>
<dbReference type="GO" id="GO:0003677">
    <property type="term" value="F:DNA binding"/>
    <property type="evidence" value="ECO:0007669"/>
    <property type="project" value="UniProtKB-KW"/>
</dbReference>
<dbReference type="EMBL" id="BAZW01000002">
    <property type="protein sequence ID" value="GAO28314.1"/>
    <property type="molecule type" value="Genomic_DNA"/>
</dbReference>
<dbReference type="Gene3D" id="2.130.10.10">
    <property type="entry name" value="YVTN repeat-like/Quinoprotein amine dehydrogenase"/>
    <property type="match status" value="2"/>
</dbReference>
<evidence type="ECO:0000256" key="1">
    <source>
        <dbReference type="ARBA" id="ARBA00022553"/>
    </source>
</evidence>
<evidence type="ECO:0000313" key="5">
    <source>
        <dbReference type="Proteomes" id="UP000032900"/>
    </source>
</evidence>
<keyword evidence="4" id="KW-0238">DNA-binding</keyword>
<dbReference type="STRING" id="1236989.JCM15548_1392"/>
<feature type="domain" description="Two component regulator three Y" evidence="3">
    <location>
        <begin position="602"/>
        <end position="666"/>
    </location>
</feature>
<dbReference type="Pfam" id="PF07494">
    <property type="entry name" value="Reg_prop"/>
    <property type="match status" value="6"/>
</dbReference>